<evidence type="ECO:0000256" key="1">
    <source>
        <dbReference type="ARBA" id="ARBA00009747"/>
    </source>
</evidence>
<comment type="catalytic activity">
    <reaction evidence="8">
        <text>L-seryl-[protein] + ATP = 3-O-(5'-adenylyl)-L-seryl-[protein] + diphosphate</text>
        <dbReference type="Rhea" id="RHEA:58120"/>
        <dbReference type="Rhea" id="RHEA-COMP:9863"/>
        <dbReference type="Rhea" id="RHEA-COMP:15073"/>
        <dbReference type="ChEBI" id="CHEBI:29999"/>
        <dbReference type="ChEBI" id="CHEBI:30616"/>
        <dbReference type="ChEBI" id="CHEBI:33019"/>
        <dbReference type="ChEBI" id="CHEBI:142516"/>
        <dbReference type="EC" id="2.7.7.108"/>
    </reaction>
</comment>
<comment type="catalytic activity">
    <reaction evidence="8">
        <text>L-tyrosyl-[protein] + UTP = O-(5'-uridylyl)-L-tyrosyl-[protein] + diphosphate</text>
        <dbReference type="Rhea" id="RHEA:83887"/>
        <dbReference type="Rhea" id="RHEA-COMP:10136"/>
        <dbReference type="Rhea" id="RHEA-COMP:20238"/>
        <dbReference type="ChEBI" id="CHEBI:33019"/>
        <dbReference type="ChEBI" id="CHEBI:46398"/>
        <dbReference type="ChEBI" id="CHEBI:46858"/>
        <dbReference type="ChEBI" id="CHEBI:90602"/>
    </reaction>
</comment>
<proteinExistence type="inferred from homology"/>
<dbReference type="GO" id="GO:0070733">
    <property type="term" value="F:AMPylase activity"/>
    <property type="evidence" value="ECO:0007669"/>
    <property type="project" value="UniProtKB-EC"/>
</dbReference>
<evidence type="ECO:0000313" key="9">
    <source>
        <dbReference type="EMBL" id="PYF03421.1"/>
    </source>
</evidence>
<comment type="function">
    <text evidence="8">Nucleotidyltransferase involved in the post-translational modification of proteins. It can catalyze the addition of adenosine monophosphate (AMP) or uridine monophosphate (UMP) to a protein, resulting in modifications known as AMPylation and UMPylation.</text>
</comment>
<feature type="binding site" evidence="8">
    <location>
        <position position="260"/>
    </location>
    <ligand>
        <name>ATP</name>
        <dbReference type="ChEBI" id="CHEBI:30616"/>
    </ligand>
</feature>
<feature type="binding site" evidence="8">
    <location>
        <position position="124"/>
    </location>
    <ligand>
        <name>ATP</name>
        <dbReference type="ChEBI" id="CHEBI:30616"/>
    </ligand>
</feature>
<dbReference type="NCBIfam" id="NF000658">
    <property type="entry name" value="PRK00029.1"/>
    <property type="match status" value="1"/>
</dbReference>
<protein>
    <recommendedName>
        <fullName evidence="8">Protein nucleotidyltransferase YdiU</fullName>
        <ecNumber evidence="8">2.7.7.-</ecNumber>
    </recommendedName>
    <alternativeName>
        <fullName evidence="8">Protein adenylyltransferase YdiU</fullName>
        <ecNumber evidence="8">2.7.7.108</ecNumber>
    </alternativeName>
    <alternativeName>
        <fullName evidence="8">Protein uridylyltransferase YdiU</fullName>
        <ecNumber evidence="8">2.7.7.-</ecNumber>
    </alternativeName>
</protein>
<evidence type="ECO:0000256" key="6">
    <source>
        <dbReference type="ARBA" id="ARBA00022840"/>
    </source>
</evidence>
<keyword evidence="5 8" id="KW-0547">Nucleotide-binding</keyword>
<dbReference type="Proteomes" id="UP000248148">
    <property type="component" value="Unassembled WGS sequence"/>
</dbReference>
<dbReference type="EC" id="2.7.7.-" evidence="8"/>
<feature type="binding site" evidence="8">
    <location>
        <position position="181"/>
    </location>
    <ligand>
        <name>ATP</name>
        <dbReference type="ChEBI" id="CHEBI:30616"/>
    </ligand>
</feature>
<feature type="binding site" evidence="8">
    <location>
        <position position="91"/>
    </location>
    <ligand>
        <name>ATP</name>
        <dbReference type="ChEBI" id="CHEBI:30616"/>
    </ligand>
</feature>
<comment type="similarity">
    <text evidence="1 8">Belongs to the SELO family.</text>
</comment>
<comment type="catalytic activity">
    <reaction evidence="8">
        <text>L-tyrosyl-[protein] + ATP = O-(5'-adenylyl)-L-tyrosyl-[protein] + diphosphate</text>
        <dbReference type="Rhea" id="RHEA:54288"/>
        <dbReference type="Rhea" id="RHEA-COMP:10136"/>
        <dbReference type="Rhea" id="RHEA-COMP:13846"/>
        <dbReference type="ChEBI" id="CHEBI:30616"/>
        <dbReference type="ChEBI" id="CHEBI:33019"/>
        <dbReference type="ChEBI" id="CHEBI:46858"/>
        <dbReference type="ChEBI" id="CHEBI:83624"/>
        <dbReference type="EC" id="2.7.7.108"/>
    </reaction>
</comment>
<evidence type="ECO:0000256" key="7">
    <source>
        <dbReference type="ARBA" id="ARBA00022842"/>
    </source>
</evidence>
<feature type="binding site" evidence="8">
    <location>
        <position position="174"/>
    </location>
    <ligand>
        <name>ATP</name>
        <dbReference type="ChEBI" id="CHEBI:30616"/>
    </ligand>
</feature>
<comment type="caution">
    <text evidence="9">The sequence shown here is derived from an EMBL/GenBank/DDBJ whole genome shotgun (WGS) entry which is preliminary data.</text>
</comment>
<organism evidence="9 10">
    <name type="scientific">Rhodopseudomonas faecalis</name>
    <dbReference type="NCBI Taxonomy" id="99655"/>
    <lineage>
        <taxon>Bacteria</taxon>
        <taxon>Pseudomonadati</taxon>
        <taxon>Pseudomonadota</taxon>
        <taxon>Alphaproteobacteria</taxon>
        <taxon>Hyphomicrobiales</taxon>
        <taxon>Nitrobacteraceae</taxon>
        <taxon>Rhodopseudomonas</taxon>
    </lineage>
</organism>
<sequence>MSAHFRFDNSYATLPAAFFARVTPAVVPAPRLIKLNRTLAAELQLDPDRLDGPEGALIFSGQKLPDGAEPIAMAYAGHQFGQFVPQLGDGRAILLGELIDRHGQRRDIQLKGSGRTPFSRSGDGRAALGPVLREYIVSEAMAALGIPTTRALAAVLTGDTVIREALLPGAVLTRVASSHIRVGTFQYFAARGDHDAVKALADHVIERHYPSIANAENKYLALLDEVVTRQAELIPRWLLVGFIHGVMNTDNTSIAGETIDYGPCAFMDAYHPGTVFSSIDQMGRYAFGNQPQIALWNLARLAECLVPLLAPQQDQAIAEAQSVLGRFSARFNAAYDTGLRRKLGLFTERGEDKALIQDLLALMATHQADFTLTFRALCADADDPDLDTTSAQFLDRDAYRAWAARWRARLALEPEHAATRPAAMRAVNPAFIPRNHRVQAVIDAGLEGDFAPFEELLTVLAHPFDDQPQFARYAEPPLAHERVLQTFCGT</sequence>
<dbReference type="AlphaFoldDB" id="A0A318TEU7"/>
<keyword evidence="7 8" id="KW-0460">Magnesium</keyword>
<evidence type="ECO:0000256" key="5">
    <source>
        <dbReference type="ARBA" id="ARBA00022741"/>
    </source>
</evidence>
<keyword evidence="8" id="KW-0464">Manganese</keyword>
<gene>
    <name evidence="8" type="primary">ydiU</name>
    <name evidence="8" type="synonym">selO</name>
    <name evidence="9" type="ORF">BJ122_107145</name>
</gene>
<dbReference type="GO" id="GO:0000287">
    <property type="term" value="F:magnesium ion binding"/>
    <property type="evidence" value="ECO:0007669"/>
    <property type="project" value="UniProtKB-UniRule"/>
</dbReference>
<feature type="binding site" evidence="8">
    <location>
        <position position="260"/>
    </location>
    <ligand>
        <name>Mg(2+)</name>
        <dbReference type="ChEBI" id="CHEBI:18420"/>
    </ligand>
</feature>
<comment type="catalytic activity">
    <reaction evidence="8">
        <text>L-seryl-[protein] + UTP = O-(5'-uridylyl)-L-seryl-[protein] + diphosphate</text>
        <dbReference type="Rhea" id="RHEA:64604"/>
        <dbReference type="Rhea" id="RHEA-COMP:9863"/>
        <dbReference type="Rhea" id="RHEA-COMP:16635"/>
        <dbReference type="ChEBI" id="CHEBI:29999"/>
        <dbReference type="ChEBI" id="CHEBI:33019"/>
        <dbReference type="ChEBI" id="CHEBI:46398"/>
        <dbReference type="ChEBI" id="CHEBI:156051"/>
    </reaction>
</comment>
<feature type="active site" description="Proton acceptor" evidence="8">
    <location>
        <position position="250"/>
    </location>
</feature>
<dbReference type="HAMAP" id="MF_00692">
    <property type="entry name" value="SelO"/>
    <property type="match status" value="1"/>
</dbReference>
<evidence type="ECO:0000313" key="10">
    <source>
        <dbReference type="Proteomes" id="UP000248148"/>
    </source>
</evidence>
<dbReference type="RefSeq" id="WP_110780578.1">
    <property type="nucleotide sequence ID" value="NZ_QJTI01000007.1"/>
</dbReference>
<evidence type="ECO:0000256" key="4">
    <source>
        <dbReference type="ARBA" id="ARBA00022723"/>
    </source>
</evidence>
<evidence type="ECO:0000256" key="3">
    <source>
        <dbReference type="ARBA" id="ARBA00022695"/>
    </source>
</evidence>
<dbReference type="GO" id="GO:0030145">
    <property type="term" value="F:manganese ion binding"/>
    <property type="evidence" value="ECO:0007669"/>
    <property type="project" value="UniProtKB-UniRule"/>
</dbReference>
<comment type="catalytic activity">
    <reaction evidence="8">
        <text>L-threonyl-[protein] + ATP = 3-O-(5'-adenylyl)-L-threonyl-[protein] + diphosphate</text>
        <dbReference type="Rhea" id="RHEA:54292"/>
        <dbReference type="Rhea" id="RHEA-COMP:11060"/>
        <dbReference type="Rhea" id="RHEA-COMP:13847"/>
        <dbReference type="ChEBI" id="CHEBI:30013"/>
        <dbReference type="ChEBI" id="CHEBI:30616"/>
        <dbReference type="ChEBI" id="CHEBI:33019"/>
        <dbReference type="ChEBI" id="CHEBI:138113"/>
        <dbReference type="EC" id="2.7.7.108"/>
    </reaction>
</comment>
<feature type="binding site" evidence="8">
    <location>
        <position position="111"/>
    </location>
    <ligand>
        <name>ATP</name>
        <dbReference type="ChEBI" id="CHEBI:30616"/>
    </ligand>
</feature>
<dbReference type="GO" id="GO:0005524">
    <property type="term" value="F:ATP binding"/>
    <property type="evidence" value="ECO:0007669"/>
    <property type="project" value="UniProtKB-UniRule"/>
</dbReference>
<feature type="binding site" evidence="8">
    <location>
        <position position="88"/>
    </location>
    <ligand>
        <name>ATP</name>
        <dbReference type="ChEBI" id="CHEBI:30616"/>
    </ligand>
</feature>
<keyword evidence="3 8" id="KW-0548">Nucleotidyltransferase</keyword>
<comment type="catalytic activity">
    <reaction evidence="8">
        <text>L-histidyl-[protein] + UTP = N(tele)-(5'-uridylyl)-L-histidyl-[protein] + diphosphate</text>
        <dbReference type="Rhea" id="RHEA:83891"/>
        <dbReference type="Rhea" id="RHEA-COMP:9745"/>
        <dbReference type="Rhea" id="RHEA-COMP:20239"/>
        <dbReference type="ChEBI" id="CHEBI:29979"/>
        <dbReference type="ChEBI" id="CHEBI:33019"/>
        <dbReference type="ChEBI" id="CHEBI:46398"/>
        <dbReference type="ChEBI" id="CHEBI:233474"/>
    </reaction>
</comment>
<dbReference type="PANTHER" id="PTHR32057">
    <property type="entry name" value="PROTEIN ADENYLYLTRANSFERASE SELO, MITOCHONDRIAL"/>
    <property type="match status" value="1"/>
</dbReference>
<keyword evidence="10" id="KW-1185">Reference proteome</keyword>
<keyword evidence="4 8" id="KW-0479">Metal-binding</keyword>
<keyword evidence="6 8" id="KW-0067">ATP-binding</keyword>
<dbReference type="PANTHER" id="PTHR32057:SF14">
    <property type="entry name" value="PROTEIN ADENYLYLTRANSFERASE SELO, MITOCHONDRIAL"/>
    <property type="match status" value="1"/>
</dbReference>
<dbReference type="Pfam" id="PF02696">
    <property type="entry name" value="SelO"/>
    <property type="match status" value="1"/>
</dbReference>
<accession>A0A318TEU7</accession>
<comment type="cofactor">
    <cofactor evidence="8">
        <name>Mg(2+)</name>
        <dbReference type="ChEBI" id="CHEBI:18420"/>
    </cofactor>
    <cofactor evidence="8">
        <name>Mn(2+)</name>
        <dbReference type="ChEBI" id="CHEBI:29035"/>
    </cofactor>
</comment>
<feature type="binding site" evidence="8">
    <location>
        <position position="123"/>
    </location>
    <ligand>
        <name>ATP</name>
        <dbReference type="ChEBI" id="CHEBI:30616"/>
    </ligand>
</feature>
<evidence type="ECO:0000256" key="8">
    <source>
        <dbReference type="HAMAP-Rule" id="MF_00692"/>
    </source>
</evidence>
<evidence type="ECO:0000256" key="2">
    <source>
        <dbReference type="ARBA" id="ARBA00022679"/>
    </source>
</evidence>
<feature type="binding site" evidence="8">
    <location>
        <position position="90"/>
    </location>
    <ligand>
        <name>ATP</name>
        <dbReference type="ChEBI" id="CHEBI:30616"/>
    </ligand>
</feature>
<dbReference type="EMBL" id="QJTI01000007">
    <property type="protein sequence ID" value="PYF03421.1"/>
    <property type="molecule type" value="Genomic_DNA"/>
</dbReference>
<name>A0A318TEU7_9BRAD</name>
<reference evidence="9 10" key="1">
    <citation type="submission" date="2018-06" db="EMBL/GenBank/DDBJ databases">
        <title>Genomic Encyclopedia of Archaeal and Bacterial Type Strains, Phase II (KMG-II): from individual species to whole genera.</title>
        <authorList>
            <person name="Goeker M."/>
        </authorList>
    </citation>
    <scope>NUCLEOTIDE SEQUENCE [LARGE SCALE GENOMIC DNA]</scope>
    <source>
        <strain evidence="9 10">JCM 11668</strain>
    </source>
</reference>
<dbReference type="EC" id="2.7.7.108" evidence="8"/>
<dbReference type="InterPro" id="IPR003846">
    <property type="entry name" value="SelO"/>
</dbReference>
<dbReference type="OrthoDB" id="9776281at2"/>
<feature type="binding site" evidence="8">
    <location>
        <position position="251"/>
    </location>
    <ligand>
        <name>Mg(2+)</name>
        <dbReference type="ChEBI" id="CHEBI:18420"/>
    </ligand>
</feature>
<keyword evidence="2 8" id="KW-0808">Transferase</keyword>